<proteinExistence type="predicted"/>
<reference evidence="4 5" key="1">
    <citation type="submission" date="2023-07" db="EMBL/GenBank/DDBJ databases">
        <title>The novel representative of Negativicutes class, Anaeroselena agilis gen. nov. sp. nov.</title>
        <authorList>
            <person name="Prokofeva M.I."/>
            <person name="Elcheninov A.G."/>
            <person name="Klyukina A."/>
            <person name="Kublanov I.V."/>
            <person name="Frolov E.N."/>
            <person name="Podosokorskaya O.A."/>
        </authorList>
    </citation>
    <scope>NUCLEOTIDE SEQUENCE [LARGE SCALE GENOMIC DNA]</scope>
    <source>
        <strain evidence="4 5">4137-cl</strain>
    </source>
</reference>
<evidence type="ECO:0000313" key="4">
    <source>
        <dbReference type="EMBL" id="MDT8903420.1"/>
    </source>
</evidence>
<gene>
    <name evidence="4" type="ORF">Q4T40_19490</name>
</gene>
<dbReference type="Pfam" id="PF00583">
    <property type="entry name" value="Acetyltransf_1"/>
    <property type="match status" value="1"/>
</dbReference>
<sequence length="146" mass="16334">MITVAPLAESDLPALIALFAELTDELTDYAPMAANFRAMSAGDSYILLGAKLEGELVGFVMGIICLDIVGCCRPFLVVENVIVAKAARRQGVARRLWDELEAEARRRGCYYVFLVSVDWREDAHRFYASVGFAPDKYKGFKKYLDR</sequence>
<feature type="domain" description="N-acetyltransferase" evidence="3">
    <location>
        <begin position="2"/>
        <end position="146"/>
    </location>
</feature>
<keyword evidence="5" id="KW-1185">Reference proteome</keyword>
<evidence type="ECO:0000259" key="3">
    <source>
        <dbReference type="PROSITE" id="PS51186"/>
    </source>
</evidence>
<evidence type="ECO:0000256" key="1">
    <source>
        <dbReference type="ARBA" id="ARBA00022679"/>
    </source>
</evidence>
<dbReference type="Gene3D" id="3.40.630.30">
    <property type="match status" value="1"/>
</dbReference>
<comment type="caution">
    <text evidence="4">The sequence shown here is derived from an EMBL/GenBank/DDBJ whole genome shotgun (WGS) entry which is preliminary data.</text>
</comment>
<dbReference type="EMBL" id="JAUOZS010000001">
    <property type="protein sequence ID" value="MDT8903420.1"/>
    <property type="molecule type" value="Genomic_DNA"/>
</dbReference>
<evidence type="ECO:0000313" key="5">
    <source>
        <dbReference type="Proteomes" id="UP001254848"/>
    </source>
</evidence>
<dbReference type="PANTHER" id="PTHR43877:SF2">
    <property type="entry name" value="AMINOALKYLPHOSPHONATE N-ACETYLTRANSFERASE-RELATED"/>
    <property type="match status" value="1"/>
</dbReference>
<protein>
    <submittedName>
        <fullName evidence="4">GNAT family N-acetyltransferase</fullName>
    </submittedName>
</protein>
<dbReference type="PANTHER" id="PTHR43877">
    <property type="entry name" value="AMINOALKYLPHOSPHONATE N-ACETYLTRANSFERASE-RELATED-RELATED"/>
    <property type="match status" value="1"/>
</dbReference>
<dbReference type="Proteomes" id="UP001254848">
    <property type="component" value="Unassembled WGS sequence"/>
</dbReference>
<organism evidence="4 5">
    <name type="scientific">Anaeroselena agilis</name>
    <dbReference type="NCBI Taxonomy" id="3063788"/>
    <lineage>
        <taxon>Bacteria</taxon>
        <taxon>Bacillati</taxon>
        <taxon>Bacillota</taxon>
        <taxon>Negativicutes</taxon>
        <taxon>Acetonemataceae</taxon>
        <taxon>Anaeroselena</taxon>
    </lineage>
</organism>
<name>A0ABU3P300_9FIRM</name>
<dbReference type="InterPro" id="IPR016181">
    <property type="entry name" value="Acyl_CoA_acyltransferase"/>
</dbReference>
<keyword evidence="2" id="KW-0012">Acyltransferase</keyword>
<accession>A0ABU3P300</accession>
<dbReference type="PROSITE" id="PS51186">
    <property type="entry name" value="GNAT"/>
    <property type="match status" value="1"/>
</dbReference>
<evidence type="ECO:0000256" key="2">
    <source>
        <dbReference type="ARBA" id="ARBA00023315"/>
    </source>
</evidence>
<dbReference type="CDD" id="cd04301">
    <property type="entry name" value="NAT_SF"/>
    <property type="match status" value="1"/>
</dbReference>
<dbReference type="InterPro" id="IPR050832">
    <property type="entry name" value="Bact_Acetyltransf"/>
</dbReference>
<keyword evidence="1" id="KW-0808">Transferase</keyword>
<dbReference type="RefSeq" id="WP_413781876.1">
    <property type="nucleotide sequence ID" value="NZ_JAUOZS010000001.1"/>
</dbReference>
<dbReference type="SUPFAM" id="SSF55729">
    <property type="entry name" value="Acyl-CoA N-acyltransferases (Nat)"/>
    <property type="match status" value="1"/>
</dbReference>
<dbReference type="InterPro" id="IPR000182">
    <property type="entry name" value="GNAT_dom"/>
</dbReference>